<dbReference type="GO" id="GO:0003824">
    <property type="term" value="F:catalytic activity"/>
    <property type="evidence" value="ECO:0007669"/>
    <property type="project" value="InterPro"/>
</dbReference>
<feature type="domain" description="MOSC" evidence="1">
    <location>
        <begin position="17"/>
        <end position="139"/>
    </location>
</feature>
<dbReference type="PANTHER" id="PTHR36930:SF1">
    <property type="entry name" value="MOSC DOMAIN-CONTAINING PROTEIN"/>
    <property type="match status" value="1"/>
</dbReference>
<dbReference type="Proteomes" id="UP000231343">
    <property type="component" value="Unassembled WGS sequence"/>
</dbReference>
<organism evidence="2 3">
    <name type="scientific">Candidatus Saganbacteria bacterium CG08_land_8_20_14_0_20_45_16</name>
    <dbReference type="NCBI Taxonomy" id="2014293"/>
    <lineage>
        <taxon>Bacteria</taxon>
        <taxon>Bacillati</taxon>
        <taxon>Saganbacteria</taxon>
    </lineage>
</organism>
<evidence type="ECO:0000313" key="2">
    <source>
        <dbReference type="EMBL" id="PIS29336.1"/>
    </source>
</evidence>
<accession>A0A2H0XWM0</accession>
<comment type="caution">
    <text evidence="2">The sequence shown here is derived from an EMBL/GenBank/DDBJ whole genome shotgun (WGS) entry which is preliminary data.</text>
</comment>
<dbReference type="InterPro" id="IPR052716">
    <property type="entry name" value="MOSC_domain"/>
</dbReference>
<gene>
    <name evidence="2" type="ORF">COT42_05760</name>
</gene>
<sequence length="139" mass="15103">MAKIKAVCISSVRGPKSRVEAINLIKDLGVENDYHAKGGLRQVSLLANESIQKQIAKGIRLEDGAFGENIITEGIELTKLAIGQKLQVGETELEITKIGKECVERCIIYHQTGDCIMPREGVFAKVLKGSKVKAGDVIQ</sequence>
<dbReference type="AlphaFoldDB" id="A0A2H0XWM0"/>
<dbReference type="GO" id="GO:0030170">
    <property type="term" value="F:pyridoxal phosphate binding"/>
    <property type="evidence" value="ECO:0007669"/>
    <property type="project" value="InterPro"/>
</dbReference>
<evidence type="ECO:0000259" key="1">
    <source>
        <dbReference type="PROSITE" id="PS51340"/>
    </source>
</evidence>
<evidence type="ECO:0000313" key="3">
    <source>
        <dbReference type="Proteomes" id="UP000231343"/>
    </source>
</evidence>
<dbReference type="EMBL" id="PEYM01000089">
    <property type="protein sequence ID" value="PIS29336.1"/>
    <property type="molecule type" value="Genomic_DNA"/>
</dbReference>
<protein>
    <submittedName>
        <fullName evidence="2">MOSC domain-containing protein</fullName>
    </submittedName>
</protein>
<dbReference type="InterPro" id="IPR011037">
    <property type="entry name" value="Pyrv_Knase-like_insert_dom_sf"/>
</dbReference>
<proteinExistence type="predicted"/>
<dbReference type="InterPro" id="IPR005302">
    <property type="entry name" value="MoCF_Sase_C"/>
</dbReference>
<name>A0A2H0XWM0_UNCSA</name>
<reference evidence="2 3" key="1">
    <citation type="submission" date="2017-09" db="EMBL/GenBank/DDBJ databases">
        <title>Depth-based differentiation of microbial function through sediment-hosted aquifers and enrichment of novel symbionts in the deep terrestrial subsurface.</title>
        <authorList>
            <person name="Probst A.J."/>
            <person name="Ladd B."/>
            <person name="Jarett J.K."/>
            <person name="Geller-Mcgrath D.E."/>
            <person name="Sieber C.M."/>
            <person name="Emerson J.B."/>
            <person name="Anantharaman K."/>
            <person name="Thomas B.C."/>
            <person name="Malmstrom R."/>
            <person name="Stieglmeier M."/>
            <person name="Klingl A."/>
            <person name="Woyke T."/>
            <person name="Ryan C.M."/>
            <person name="Banfield J.F."/>
        </authorList>
    </citation>
    <scope>NUCLEOTIDE SEQUENCE [LARGE SCALE GENOMIC DNA]</scope>
    <source>
        <strain evidence="2">CG08_land_8_20_14_0_20_45_16</strain>
    </source>
</reference>
<dbReference type="PROSITE" id="PS51340">
    <property type="entry name" value="MOSC"/>
    <property type="match status" value="1"/>
</dbReference>
<dbReference type="PANTHER" id="PTHR36930">
    <property type="entry name" value="METAL-SULFUR CLUSTER BIOSYNTHESIS PROTEINS YUAD-RELATED"/>
    <property type="match status" value="1"/>
</dbReference>
<dbReference type="SUPFAM" id="SSF50800">
    <property type="entry name" value="PK beta-barrel domain-like"/>
    <property type="match status" value="1"/>
</dbReference>
<dbReference type="Pfam" id="PF03473">
    <property type="entry name" value="MOSC"/>
    <property type="match status" value="1"/>
</dbReference>
<dbReference type="GO" id="GO:0030151">
    <property type="term" value="F:molybdenum ion binding"/>
    <property type="evidence" value="ECO:0007669"/>
    <property type="project" value="InterPro"/>
</dbReference>
<dbReference type="Gene3D" id="2.40.33.20">
    <property type="entry name" value="PK beta-barrel domain-like"/>
    <property type="match status" value="1"/>
</dbReference>